<dbReference type="SMART" id="SM00584">
    <property type="entry name" value="TLDc"/>
    <property type="match status" value="1"/>
</dbReference>
<dbReference type="InterPro" id="IPR006571">
    <property type="entry name" value="TLDc_dom"/>
</dbReference>
<evidence type="ECO:0000313" key="2">
    <source>
        <dbReference type="EMBL" id="PWA33541.1"/>
    </source>
</evidence>
<organism evidence="2 3">
    <name type="scientific">Gambusia affinis</name>
    <name type="common">Western mosquitofish</name>
    <name type="synonym">Heterandria affinis</name>
    <dbReference type="NCBI Taxonomy" id="33528"/>
    <lineage>
        <taxon>Eukaryota</taxon>
        <taxon>Metazoa</taxon>
        <taxon>Chordata</taxon>
        <taxon>Craniata</taxon>
        <taxon>Vertebrata</taxon>
        <taxon>Euteleostomi</taxon>
        <taxon>Actinopterygii</taxon>
        <taxon>Neopterygii</taxon>
        <taxon>Teleostei</taxon>
        <taxon>Neoteleostei</taxon>
        <taxon>Acanthomorphata</taxon>
        <taxon>Ovalentaria</taxon>
        <taxon>Atherinomorphae</taxon>
        <taxon>Cyprinodontiformes</taxon>
        <taxon>Poeciliidae</taxon>
        <taxon>Poeciliinae</taxon>
        <taxon>Gambusia</taxon>
    </lineage>
</organism>
<dbReference type="PANTHER" id="PTHR23354:SF68">
    <property type="entry name" value="NUCLEAR RECEPTOR COACTIVATOR 7"/>
    <property type="match status" value="1"/>
</dbReference>
<gene>
    <name evidence="2" type="ORF">CCH79_00007437</name>
</gene>
<keyword evidence="3" id="KW-1185">Reference proteome</keyword>
<dbReference type="EMBL" id="NHOQ01000034">
    <property type="protein sequence ID" value="PWA33541.1"/>
    <property type="molecule type" value="Genomic_DNA"/>
</dbReference>
<proteinExistence type="predicted"/>
<evidence type="ECO:0000313" key="3">
    <source>
        <dbReference type="Proteomes" id="UP000250572"/>
    </source>
</evidence>
<sequence>MAGPGWKRYFGSEPSGYQLNLSSLVSAASSSVMGIVYSVGEVDHLYTFFVQWSPDIYSKGKKKRCKSYNNVRKKQHSAYHVVKWTRPHHLWVLQPLASNPQAANTWEVNMWKSRVPKLTDCTGAMKKVQKNIRVLYFASDCAEPYVEIITVKDSKHRLSLCSSVESEVDETEYQEVEDDFPVLSHASQLLDDFRLQKIAANLPPRTQGYPWQLVYSTVNHGSSLKTLYRNMADLDSPVLLVIRDMHKKVFGAFCSDPFRVSKYCYGTGETFLFSFNPDFQQYRWSGENSYFVNGNWESLQIGGGGAGFALWLDADLYHGASFSCPTFRNAPLSTNEDFIVQDVEVWTVQN</sequence>
<comment type="caution">
    <text evidence="2">The sequence shown here is derived from an EMBL/GenBank/DDBJ whole genome shotgun (WGS) entry which is preliminary data.</text>
</comment>
<evidence type="ECO:0000259" key="1">
    <source>
        <dbReference type="PROSITE" id="PS51886"/>
    </source>
</evidence>
<dbReference type="GO" id="GO:0006357">
    <property type="term" value="P:regulation of transcription by RNA polymerase II"/>
    <property type="evidence" value="ECO:0007669"/>
    <property type="project" value="TreeGrafter"/>
</dbReference>
<reference evidence="2 3" key="1">
    <citation type="journal article" date="2018" name="G3 (Bethesda)">
        <title>A High-Quality Reference Genome for the Invasive Mosquitofish Gambusia affinis Using a Chicago Library.</title>
        <authorList>
            <person name="Hoffberg S.L."/>
            <person name="Troendle N.J."/>
            <person name="Glenn T.C."/>
            <person name="Mahmud O."/>
            <person name="Louha S."/>
            <person name="Chalopin D."/>
            <person name="Bennetzen J.L."/>
            <person name="Mauricio R."/>
        </authorList>
    </citation>
    <scope>NUCLEOTIDE SEQUENCE [LARGE SCALE GENOMIC DNA]</scope>
    <source>
        <strain evidence="2">NE01/NJP1002.9</strain>
        <tissue evidence="2">Muscle</tissue>
    </source>
</reference>
<dbReference type="Pfam" id="PF07534">
    <property type="entry name" value="TLD"/>
    <property type="match status" value="1"/>
</dbReference>
<name>A0A315WCC3_GAMAF</name>
<dbReference type="Proteomes" id="UP000250572">
    <property type="component" value="Unassembled WGS sequence"/>
</dbReference>
<dbReference type="GO" id="GO:0005634">
    <property type="term" value="C:nucleus"/>
    <property type="evidence" value="ECO:0007669"/>
    <property type="project" value="TreeGrafter"/>
</dbReference>
<dbReference type="GO" id="GO:0006979">
    <property type="term" value="P:response to oxidative stress"/>
    <property type="evidence" value="ECO:0007669"/>
    <property type="project" value="TreeGrafter"/>
</dbReference>
<dbReference type="PANTHER" id="PTHR23354">
    <property type="entry name" value="NUCLEOLAR PROTEIN 7/ESTROGEN RECEPTOR COACTIVATOR-RELATED"/>
    <property type="match status" value="1"/>
</dbReference>
<protein>
    <recommendedName>
        <fullName evidence="1">TLDc domain-containing protein</fullName>
    </recommendedName>
</protein>
<dbReference type="STRING" id="33528.ENSGAFP00000000192"/>
<accession>A0A315WCC3</accession>
<feature type="domain" description="TLDc" evidence="1">
    <location>
        <begin position="188"/>
        <end position="349"/>
    </location>
</feature>
<dbReference type="AlphaFoldDB" id="A0A315WCC3"/>
<dbReference type="PROSITE" id="PS51886">
    <property type="entry name" value="TLDC"/>
    <property type="match status" value="1"/>
</dbReference>